<evidence type="ECO:0000256" key="2">
    <source>
        <dbReference type="ARBA" id="ARBA00004496"/>
    </source>
</evidence>
<keyword evidence="6" id="KW-0736">Signalosome</keyword>
<proteinExistence type="inferred from homology"/>
<organism evidence="10 11">
    <name type="scientific">Petromyces alliaceus</name>
    <name type="common">Aspergillus alliaceus</name>
    <dbReference type="NCBI Taxonomy" id="209559"/>
    <lineage>
        <taxon>Eukaryota</taxon>
        <taxon>Fungi</taxon>
        <taxon>Dikarya</taxon>
        <taxon>Ascomycota</taxon>
        <taxon>Pezizomycotina</taxon>
        <taxon>Eurotiomycetes</taxon>
        <taxon>Eurotiomycetidae</taxon>
        <taxon>Eurotiales</taxon>
        <taxon>Aspergillaceae</taxon>
        <taxon>Aspergillus</taxon>
        <taxon>Aspergillus subgen. Circumdati</taxon>
    </lineage>
</organism>
<dbReference type="GO" id="GO:0005737">
    <property type="term" value="C:cytoplasm"/>
    <property type="evidence" value="ECO:0007669"/>
    <property type="project" value="UniProtKB-SubCell"/>
</dbReference>
<dbReference type="PANTHER" id="PTHR13339:SF0">
    <property type="entry name" value="COP9 SIGNALOSOME COMPLEX SUBUNIT 8"/>
    <property type="match status" value="1"/>
</dbReference>
<dbReference type="InterPro" id="IPR033205">
    <property type="entry name" value="COP9_CSN8"/>
</dbReference>
<dbReference type="AlphaFoldDB" id="A0A8H6A2K1"/>
<feature type="domain" description="PCI" evidence="9">
    <location>
        <begin position="16"/>
        <end position="194"/>
    </location>
</feature>
<keyword evidence="5" id="KW-0963">Cytoplasm</keyword>
<keyword evidence="7" id="KW-0539">Nucleus</keyword>
<evidence type="ECO:0000256" key="6">
    <source>
        <dbReference type="ARBA" id="ARBA00022790"/>
    </source>
</evidence>
<evidence type="ECO:0000256" key="3">
    <source>
        <dbReference type="ARBA" id="ARBA00008252"/>
    </source>
</evidence>
<evidence type="ECO:0000256" key="4">
    <source>
        <dbReference type="ARBA" id="ARBA00014875"/>
    </source>
</evidence>
<feature type="region of interest" description="Disordered" evidence="8">
    <location>
        <begin position="195"/>
        <end position="215"/>
    </location>
</feature>
<reference evidence="10 11" key="1">
    <citation type="submission" date="2019-04" db="EMBL/GenBank/DDBJ databases">
        <title>Aspergillus burnettii sp. nov., novel species from soil in southeast Queensland.</title>
        <authorList>
            <person name="Gilchrist C.L.M."/>
            <person name="Pitt J.I."/>
            <person name="Lange L."/>
            <person name="Lacey H.J."/>
            <person name="Vuong D."/>
            <person name="Midgley D.J."/>
            <person name="Greenfield P."/>
            <person name="Bradbury M."/>
            <person name="Lacey E."/>
            <person name="Busk P.K."/>
            <person name="Pilgaard B."/>
            <person name="Chooi Y.H."/>
            <person name="Piggott A.M."/>
        </authorList>
    </citation>
    <scope>NUCLEOTIDE SEQUENCE [LARGE SCALE GENOMIC DNA]</scope>
    <source>
        <strain evidence="10 11">FRR 5400</strain>
    </source>
</reference>
<dbReference type="InterPro" id="IPR000717">
    <property type="entry name" value="PCI_dom"/>
</dbReference>
<evidence type="ECO:0000256" key="8">
    <source>
        <dbReference type="SAM" id="MobiDB-lite"/>
    </source>
</evidence>
<sequence length="230" mass="26102">MGLPPLSKDQLSAVLTSSRSPTELYNTLLEYESEACLKPSNESELLSLFYSTFFFSHLLTDQIYEARAMTQRMPQELAQTDPSLQNCLTLLRAVWQRKYESVYKILRELPWPELLRPAVESYKTYFQEKTLKEVSYAYEAIRPAAAANYLGLDAAAAEQGDPAIIQKLTAVGWTWDESTKLLHPKPIHVTPEKDARLYDDSSNPSQGRMQYKGSAMTPKRTESLALLVQV</sequence>
<dbReference type="PROSITE" id="PS50250">
    <property type="entry name" value="PCI"/>
    <property type="match status" value="1"/>
</dbReference>
<dbReference type="GO" id="GO:0010387">
    <property type="term" value="P:COP9 signalosome assembly"/>
    <property type="evidence" value="ECO:0007669"/>
    <property type="project" value="InterPro"/>
</dbReference>
<protein>
    <recommendedName>
        <fullName evidence="4">COP9 signalosome complex subunit 8</fullName>
    </recommendedName>
</protein>
<evidence type="ECO:0000256" key="5">
    <source>
        <dbReference type="ARBA" id="ARBA00022490"/>
    </source>
</evidence>
<dbReference type="EMBL" id="SPNV01000122">
    <property type="protein sequence ID" value="KAF5860681.1"/>
    <property type="molecule type" value="Genomic_DNA"/>
</dbReference>
<dbReference type="InterPro" id="IPR033464">
    <property type="entry name" value="CSN8_PSD8_EIF3K"/>
</dbReference>
<comment type="subcellular location">
    <subcellularLocation>
        <location evidence="2">Cytoplasm</location>
    </subcellularLocation>
    <subcellularLocation>
        <location evidence="1">Nucleus</location>
    </subcellularLocation>
</comment>
<evidence type="ECO:0000256" key="1">
    <source>
        <dbReference type="ARBA" id="ARBA00004123"/>
    </source>
</evidence>
<evidence type="ECO:0000313" key="11">
    <source>
        <dbReference type="Proteomes" id="UP000541154"/>
    </source>
</evidence>
<dbReference type="Pfam" id="PF10075">
    <property type="entry name" value="CSN8_PSD8_EIF3K"/>
    <property type="match status" value="1"/>
</dbReference>
<dbReference type="GO" id="GO:0008180">
    <property type="term" value="C:COP9 signalosome"/>
    <property type="evidence" value="ECO:0007669"/>
    <property type="project" value="UniProtKB-KW"/>
</dbReference>
<keyword evidence="11" id="KW-1185">Reference proteome</keyword>
<evidence type="ECO:0000313" key="10">
    <source>
        <dbReference type="EMBL" id="KAF5860681.1"/>
    </source>
</evidence>
<name>A0A8H6A2K1_PETAA</name>
<gene>
    <name evidence="10" type="ORF">ETB97_001249</name>
</gene>
<dbReference type="Proteomes" id="UP000541154">
    <property type="component" value="Unassembled WGS sequence"/>
</dbReference>
<comment type="caution">
    <text evidence="10">The sequence shown here is derived from an EMBL/GenBank/DDBJ whole genome shotgun (WGS) entry which is preliminary data.</text>
</comment>
<accession>A0A8H6A2K1</accession>
<comment type="similarity">
    <text evidence="3">Belongs to the CSN8 family.</text>
</comment>
<dbReference type="PANTHER" id="PTHR13339">
    <property type="entry name" value="COP9 SIGNALOSOME COMPLEX SUBUNIT 8"/>
    <property type="match status" value="1"/>
</dbReference>
<dbReference type="GO" id="GO:0000338">
    <property type="term" value="P:protein deneddylation"/>
    <property type="evidence" value="ECO:0007669"/>
    <property type="project" value="InterPro"/>
</dbReference>
<evidence type="ECO:0000259" key="9">
    <source>
        <dbReference type="PROSITE" id="PS50250"/>
    </source>
</evidence>
<evidence type="ECO:0000256" key="7">
    <source>
        <dbReference type="ARBA" id="ARBA00023242"/>
    </source>
</evidence>